<gene>
    <name evidence="1" type="ORF">Psch_03067</name>
</gene>
<dbReference type="RefSeq" id="WP_134218168.1">
    <property type="nucleotide sequence ID" value="NZ_QFGA01000002.1"/>
</dbReference>
<comment type="caution">
    <text evidence="1">The sequence shown here is derived from an EMBL/GenBank/DDBJ whole genome shotgun (WGS) entry which is preliminary data.</text>
</comment>
<organism evidence="1 2">
    <name type="scientific">Pelotomaculum schinkii</name>
    <dbReference type="NCBI Taxonomy" id="78350"/>
    <lineage>
        <taxon>Bacteria</taxon>
        <taxon>Bacillati</taxon>
        <taxon>Bacillota</taxon>
        <taxon>Clostridia</taxon>
        <taxon>Eubacteriales</taxon>
        <taxon>Desulfotomaculaceae</taxon>
        <taxon>Pelotomaculum</taxon>
    </lineage>
</organism>
<accession>A0A4Y7RAK9</accession>
<name>A0A4Y7RAK9_9FIRM</name>
<evidence type="ECO:0000313" key="2">
    <source>
        <dbReference type="Proteomes" id="UP000298324"/>
    </source>
</evidence>
<proteinExistence type="predicted"/>
<sequence length="86" mass="9904">MKKRYFKILLDYGHLGNKNSLEVARYVEAENCVDAFTAGNRMPGVKRKGEKTGTIRVVEISYNEYCMGQKTEAVILYNTYRSRRCG</sequence>
<evidence type="ECO:0000313" key="1">
    <source>
        <dbReference type="EMBL" id="TEB06025.1"/>
    </source>
</evidence>
<dbReference type="Proteomes" id="UP000298324">
    <property type="component" value="Unassembled WGS sequence"/>
</dbReference>
<reference evidence="1 2" key="1">
    <citation type="journal article" date="2018" name="Environ. Microbiol.">
        <title>Novel energy conservation strategies and behaviour of Pelotomaculum schinkii driving syntrophic propionate catabolism.</title>
        <authorList>
            <person name="Hidalgo-Ahumada C.A.P."/>
            <person name="Nobu M.K."/>
            <person name="Narihiro T."/>
            <person name="Tamaki H."/>
            <person name="Liu W.T."/>
            <person name="Kamagata Y."/>
            <person name="Stams A.J.M."/>
            <person name="Imachi H."/>
            <person name="Sousa D.Z."/>
        </authorList>
    </citation>
    <scope>NUCLEOTIDE SEQUENCE [LARGE SCALE GENOMIC DNA]</scope>
    <source>
        <strain evidence="1 2">HH</strain>
    </source>
</reference>
<keyword evidence="2" id="KW-1185">Reference proteome</keyword>
<dbReference type="AlphaFoldDB" id="A0A4Y7RAK9"/>
<protein>
    <submittedName>
        <fullName evidence="1">Uncharacterized protein</fullName>
    </submittedName>
</protein>
<dbReference type="EMBL" id="QFGA01000002">
    <property type="protein sequence ID" value="TEB06025.1"/>
    <property type="molecule type" value="Genomic_DNA"/>
</dbReference>